<dbReference type="PROSITE" id="PS50176">
    <property type="entry name" value="ARM_REPEAT"/>
    <property type="match status" value="1"/>
</dbReference>
<dbReference type="InterPro" id="IPR000225">
    <property type="entry name" value="Armadillo"/>
</dbReference>
<dbReference type="Pfam" id="PF21044">
    <property type="entry name" value="CIP2A_N"/>
    <property type="match status" value="1"/>
</dbReference>
<comment type="caution">
    <text evidence="4">The sequence shown here is derived from an EMBL/GenBank/DDBJ whole genome shotgun (WGS) entry which is preliminary data.</text>
</comment>
<evidence type="ECO:0000313" key="4">
    <source>
        <dbReference type="EMBL" id="ROT74062.1"/>
    </source>
</evidence>
<keyword evidence="5" id="KW-1185">Reference proteome</keyword>
<evidence type="ECO:0000256" key="2">
    <source>
        <dbReference type="SAM" id="Coils"/>
    </source>
</evidence>
<organism evidence="4 5">
    <name type="scientific">Penaeus vannamei</name>
    <name type="common">Whiteleg shrimp</name>
    <name type="synonym">Litopenaeus vannamei</name>
    <dbReference type="NCBI Taxonomy" id="6689"/>
    <lineage>
        <taxon>Eukaryota</taxon>
        <taxon>Metazoa</taxon>
        <taxon>Ecdysozoa</taxon>
        <taxon>Arthropoda</taxon>
        <taxon>Crustacea</taxon>
        <taxon>Multicrustacea</taxon>
        <taxon>Malacostraca</taxon>
        <taxon>Eumalacostraca</taxon>
        <taxon>Eucarida</taxon>
        <taxon>Decapoda</taxon>
        <taxon>Dendrobranchiata</taxon>
        <taxon>Penaeoidea</taxon>
        <taxon>Penaeidae</taxon>
        <taxon>Penaeus</taxon>
    </lineage>
</organism>
<feature type="domain" description="CIP2A N-terminal" evidence="3">
    <location>
        <begin position="3"/>
        <end position="268"/>
    </location>
</feature>
<evidence type="ECO:0000313" key="5">
    <source>
        <dbReference type="Proteomes" id="UP000283509"/>
    </source>
</evidence>
<dbReference type="PANTHER" id="PTHR23161">
    <property type="entry name" value="PROTEIN CIP2A"/>
    <property type="match status" value="1"/>
</dbReference>
<reference evidence="4 5" key="2">
    <citation type="submission" date="2019-01" db="EMBL/GenBank/DDBJ databases">
        <title>The decoding of complex shrimp genome reveals the adaptation for benthos swimmer, frequently molting mechanism and breeding impact on genome.</title>
        <authorList>
            <person name="Sun Y."/>
            <person name="Gao Y."/>
            <person name="Yu Y."/>
        </authorList>
    </citation>
    <scope>NUCLEOTIDE SEQUENCE [LARGE SCALE GENOMIC DNA]</scope>
    <source>
        <tissue evidence="4">Muscle</tissue>
    </source>
</reference>
<evidence type="ECO:0000256" key="1">
    <source>
        <dbReference type="PROSITE-ProRule" id="PRU00259"/>
    </source>
</evidence>
<feature type="repeat" description="ARM" evidence="1">
    <location>
        <begin position="93"/>
        <end position="122"/>
    </location>
</feature>
<dbReference type="EMBL" id="QCYY01001946">
    <property type="protein sequence ID" value="ROT74062.1"/>
    <property type="molecule type" value="Genomic_DNA"/>
</dbReference>
<dbReference type="Gene3D" id="1.25.10.10">
    <property type="entry name" value="Leucine-rich Repeat Variant"/>
    <property type="match status" value="1"/>
</dbReference>
<sequence>METLEFYVCLEQLLSSTDARSPLAWKIISLLAHICRSPTIRIALRDEIKLMPILSEYLISSKLSKDKAGKTLQLLQEISYRIKISRAEAWVLQLVPILVEMMLDSSSGDDLLVPALTTLANLCRSNPPVLTCLQNNGTHKELIQKLLHMKNPSINLQLLTAELILYLELELPRLENENSYVERILGLIFTAATDGFAENNLSTLRLAADIFGELSSFHSLEESIREYKNYTTGIQTLLNFLNSDSPVESVEVLMELLFYIVDLGLSHLQKLHEDIFLKSVAWMHSERCGVPALRLMKNILILGDDSVSSAHIDDFLQAITASLDFSEALHINEQQLHRVNATLTLLEGLCIRDVAFRLRLTMVLTPKTFSNLLRLIITMHVSSNGSPNLTSSTSSSGLELSGSMSRLGSDSDFTSFTTKDPSVTREELAAQSVILVLTVVKLLGSQKAEFMLEYRQMLSNPSTMSHIVRCQRSNNSEFVSRAVEVMCEGTVPSESMASLIKAVEESNLSTHSTLNSDFEPSRRDGTYWSHAQSFLPSYEEKVDSMIARLKGTVDKIELKDLGLTDIMEMYEYKLAATAHMEMTLRDALAAADTQNRQTHHSMLQTRAQNDQLRSLLRTWEQKFQASQKDKTELQATISQVQNSARQLRENLVKEKTAMDRQNSKLQKEMSALRSELDARDEMIRKSQRMLSDAQNDIKNLHKQIKEEQEKFHKLQECNQKLDDELKKGRRDHDDLQKEIARLEKAQGQMKKENSELELIISSHEKTLTEKESQLEEMTRKFTELKRIQDMIHNISAGKLV</sequence>
<reference evidence="4 5" key="1">
    <citation type="submission" date="2018-04" db="EMBL/GenBank/DDBJ databases">
        <authorList>
            <person name="Zhang X."/>
            <person name="Yuan J."/>
            <person name="Li F."/>
            <person name="Xiang J."/>
        </authorList>
    </citation>
    <scope>NUCLEOTIDE SEQUENCE [LARGE SCALE GENOMIC DNA]</scope>
    <source>
        <tissue evidence="4">Muscle</tissue>
    </source>
</reference>
<dbReference type="InterPro" id="IPR011989">
    <property type="entry name" value="ARM-like"/>
</dbReference>
<dbReference type="STRING" id="6689.A0A423TCA5"/>
<keyword evidence="2" id="KW-0175">Coiled coil</keyword>
<dbReference type="Proteomes" id="UP000283509">
    <property type="component" value="Unassembled WGS sequence"/>
</dbReference>
<dbReference type="InterPro" id="IPR042510">
    <property type="entry name" value="CIP2A"/>
</dbReference>
<feature type="coiled-coil region" evidence="2">
    <location>
        <begin position="602"/>
        <end position="787"/>
    </location>
</feature>
<dbReference type="InterPro" id="IPR016024">
    <property type="entry name" value="ARM-type_fold"/>
</dbReference>
<dbReference type="Gene3D" id="1.10.287.1490">
    <property type="match status" value="1"/>
</dbReference>
<accession>A0A423TCA5</accession>
<dbReference type="PANTHER" id="PTHR23161:SF2">
    <property type="entry name" value="PROTEIN CIP2A"/>
    <property type="match status" value="1"/>
</dbReference>
<dbReference type="OrthoDB" id="73401at2759"/>
<dbReference type="SUPFAM" id="SSF48371">
    <property type="entry name" value="ARM repeat"/>
    <property type="match status" value="1"/>
</dbReference>
<proteinExistence type="predicted"/>
<evidence type="ECO:0000259" key="3">
    <source>
        <dbReference type="Pfam" id="PF21044"/>
    </source>
</evidence>
<dbReference type="AlphaFoldDB" id="A0A423TCA5"/>
<protein>
    <recommendedName>
        <fullName evidence="3">CIP2A N-terminal domain-containing protein</fullName>
    </recommendedName>
</protein>
<dbReference type="InterPro" id="IPR048701">
    <property type="entry name" value="CIP2A_N"/>
</dbReference>
<name>A0A423TCA5_PENVA</name>
<gene>
    <name evidence="4" type="ORF">C7M84_007456</name>
</gene>